<protein>
    <submittedName>
        <fullName evidence="1">Uncharacterized protein</fullName>
    </submittedName>
</protein>
<reference evidence="1 2" key="2">
    <citation type="journal article" date="2019" name="G3 (Bethesda)">
        <title>Hybrid Assembly of the Genome of the Entomopathogenic Nematode Steinernema carpocapsae Identifies the X-Chromosome.</title>
        <authorList>
            <person name="Serra L."/>
            <person name="Macchietto M."/>
            <person name="Macias-Munoz A."/>
            <person name="McGill C.J."/>
            <person name="Rodriguez I.M."/>
            <person name="Rodriguez B."/>
            <person name="Murad R."/>
            <person name="Mortazavi A."/>
        </authorList>
    </citation>
    <scope>NUCLEOTIDE SEQUENCE [LARGE SCALE GENOMIC DNA]</scope>
    <source>
        <strain evidence="1 2">ALL</strain>
    </source>
</reference>
<accession>A0A4U8UZ49</accession>
<evidence type="ECO:0000313" key="1">
    <source>
        <dbReference type="EMBL" id="TMS38801.1"/>
    </source>
</evidence>
<dbReference type="Proteomes" id="UP000298663">
    <property type="component" value="Chromosome X"/>
</dbReference>
<proteinExistence type="predicted"/>
<reference evidence="1 2" key="1">
    <citation type="journal article" date="2015" name="Genome Biol.">
        <title>Comparative genomics of Steinernema reveals deeply conserved gene regulatory networks.</title>
        <authorList>
            <person name="Dillman A.R."/>
            <person name="Macchietto M."/>
            <person name="Porter C.F."/>
            <person name="Rogers A."/>
            <person name="Williams B."/>
            <person name="Antoshechkin I."/>
            <person name="Lee M.M."/>
            <person name="Goodwin Z."/>
            <person name="Lu X."/>
            <person name="Lewis E.E."/>
            <person name="Goodrich-Blair H."/>
            <person name="Stock S.P."/>
            <person name="Adams B.J."/>
            <person name="Sternberg P.W."/>
            <person name="Mortazavi A."/>
        </authorList>
    </citation>
    <scope>NUCLEOTIDE SEQUENCE [LARGE SCALE GENOMIC DNA]</scope>
    <source>
        <strain evidence="1 2">ALL</strain>
    </source>
</reference>
<evidence type="ECO:0000313" key="2">
    <source>
        <dbReference type="Proteomes" id="UP000298663"/>
    </source>
</evidence>
<dbReference type="EMBL" id="CM016762">
    <property type="protein sequence ID" value="TMS38801.1"/>
    <property type="molecule type" value="Genomic_DNA"/>
</dbReference>
<dbReference type="EMBL" id="AZBU02000001">
    <property type="protein sequence ID" value="TMS38801.1"/>
    <property type="molecule type" value="Genomic_DNA"/>
</dbReference>
<keyword evidence="2" id="KW-1185">Reference proteome</keyword>
<name>A0A4U8UZ49_STECR</name>
<organism evidence="1 2">
    <name type="scientific">Steinernema carpocapsae</name>
    <name type="common">Entomopathogenic nematode</name>
    <dbReference type="NCBI Taxonomy" id="34508"/>
    <lineage>
        <taxon>Eukaryota</taxon>
        <taxon>Metazoa</taxon>
        <taxon>Ecdysozoa</taxon>
        <taxon>Nematoda</taxon>
        <taxon>Chromadorea</taxon>
        <taxon>Rhabditida</taxon>
        <taxon>Tylenchina</taxon>
        <taxon>Panagrolaimomorpha</taxon>
        <taxon>Strongyloidoidea</taxon>
        <taxon>Steinernematidae</taxon>
        <taxon>Steinernema</taxon>
    </lineage>
</organism>
<gene>
    <name evidence="1" type="ORF">L596_005443</name>
</gene>
<comment type="caution">
    <text evidence="1">The sequence shown here is derived from an EMBL/GenBank/DDBJ whole genome shotgun (WGS) entry which is preliminary data.</text>
</comment>
<sequence>MTESGKKLRAGSSTRRTWREWTTTGVCLMSLSFRSTHFCSSASAWPKVTSCDLKPIFAPSKKGVREYRQTLSKISALTYWEFEWTRAKSVFEGRRTAVIRAPAAIEAVPDRSRCSQLSKDGNSAGWPYRGRSLEMSANFTDTNGPTAELGLARGI</sequence>
<dbReference type="AlphaFoldDB" id="A0A4U8UZ49"/>